<organism evidence="15 16">
    <name type="scientific">Cohnella fermenti</name>
    <dbReference type="NCBI Taxonomy" id="2565925"/>
    <lineage>
        <taxon>Bacteria</taxon>
        <taxon>Bacillati</taxon>
        <taxon>Bacillota</taxon>
        <taxon>Bacilli</taxon>
        <taxon>Bacillales</taxon>
        <taxon>Paenibacillaceae</taxon>
        <taxon>Cohnella</taxon>
    </lineage>
</organism>
<dbReference type="PROSITE" id="PS00211">
    <property type="entry name" value="ABC_TRANSPORTER_1"/>
    <property type="match status" value="1"/>
</dbReference>
<dbReference type="PANTHER" id="PTHR43553">
    <property type="entry name" value="HEAVY METAL TRANSPORTER"/>
    <property type="match status" value="1"/>
</dbReference>
<dbReference type="InterPro" id="IPR003593">
    <property type="entry name" value="AAA+_ATPase"/>
</dbReference>
<dbReference type="CDD" id="cd16914">
    <property type="entry name" value="EcfT"/>
    <property type="match status" value="1"/>
</dbReference>
<gene>
    <name evidence="15" type="ORF">E6C55_14735</name>
</gene>
<keyword evidence="6 13" id="KW-0812">Transmembrane</keyword>
<keyword evidence="7" id="KW-0547">Nucleotide-binding</keyword>
<evidence type="ECO:0000256" key="2">
    <source>
        <dbReference type="ARBA" id="ARBA00004202"/>
    </source>
</evidence>
<dbReference type="GO" id="GO:0042626">
    <property type="term" value="F:ATPase-coupled transmembrane transporter activity"/>
    <property type="evidence" value="ECO:0007669"/>
    <property type="project" value="TreeGrafter"/>
</dbReference>
<evidence type="ECO:0000259" key="14">
    <source>
        <dbReference type="PROSITE" id="PS50893"/>
    </source>
</evidence>
<dbReference type="OrthoDB" id="2035889at2"/>
<keyword evidence="4" id="KW-0813">Transport</keyword>
<evidence type="ECO:0000256" key="13">
    <source>
        <dbReference type="SAM" id="Phobius"/>
    </source>
</evidence>
<comment type="subcellular location">
    <subcellularLocation>
        <location evidence="2">Cell membrane</location>
        <topology evidence="2">Peripheral membrane protein</topology>
    </subcellularLocation>
    <subcellularLocation>
        <location evidence="1">Membrane</location>
        <topology evidence="1">Multi-pass membrane protein</topology>
    </subcellularLocation>
</comment>
<feature type="transmembrane region" description="Helical" evidence="13">
    <location>
        <begin position="557"/>
        <end position="577"/>
    </location>
</feature>
<dbReference type="Pfam" id="PF02361">
    <property type="entry name" value="CbiQ"/>
    <property type="match status" value="1"/>
</dbReference>
<proteinExistence type="inferred from homology"/>
<feature type="transmembrane region" description="Helical" evidence="13">
    <location>
        <begin position="422"/>
        <end position="441"/>
    </location>
</feature>
<dbReference type="InterPro" id="IPR015856">
    <property type="entry name" value="ABC_transpr_CbiO/EcfA_su"/>
</dbReference>
<dbReference type="GO" id="GO:0016887">
    <property type="term" value="F:ATP hydrolysis activity"/>
    <property type="evidence" value="ECO:0007669"/>
    <property type="project" value="InterPro"/>
</dbReference>
<evidence type="ECO:0000313" key="16">
    <source>
        <dbReference type="Proteomes" id="UP000310636"/>
    </source>
</evidence>
<dbReference type="InterPro" id="IPR017871">
    <property type="entry name" value="ABC_transporter-like_CS"/>
</dbReference>
<protein>
    <submittedName>
        <fullName evidence="15">ATP-binding cassette domain-containing protein</fullName>
    </submittedName>
</protein>
<evidence type="ECO:0000256" key="8">
    <source>
        <dbReference type="ARBA" id="ARBA00022840"/>
    </source>
</evidence>
<dbReference type="SUPFAM" id="SSF52540">
    <property type="entry name" value="P-loop containing nucleoside triphosphate hydrolases"/>
    <property type="match status" value="1"/>
</dbReference>
<dbReference type="InterPro" id="IPR050095">
    <property type="entry name" value="ECF_ABC_transporter_ATP-bd"/>
</dbReference>
<feature type="transmembrane region" description="Helical" evidence="13">
    <location>
        <begin position="332"/>
        <end position="351"/>
    </location>
</feature>
<evidence type="ECO:0000313" key="15">
    <source>
        <dbReference type="EMBL" id="THF78460.1"/>
    </source>
</evidence>
<dbReference type="GO" id="GO:0005524">
    <property type="term" value="F:ATP binding"/>
    <property type="evidence" value="ECO:0007669"/>
    <property type="project" value="UniProtKB-KW"/>
</dbReference>
<dbReference type="CDD" id="cd03225">
    <property type="entry name" value="ABC_cobalt_CbiO_domain1"/>
    <property type="match status" value="1"/>
</dbReference>
<feature type="transmembrane region" description="Helical" evidence="13">
    <location>
        <begin position="357"/>
        <end position="376"/>
    </location>
</feature>
<keyword evidence="16" id="KW-1185">Reference proteome</keyword>
<evidence type="ECO:0000256" key="3">
    <source>
        <dbReference type="ARBA" id="ARBA00005417"/>
    </source>
</evidence>
<comment type="caution">
    <text evidence="15">The sequence shown here is derived from an EMBL/GenBank/DDBJ whole genome shotgun (WGS) entry which is preliminary data.</text>
</comment>
<evidence type="ECO:0000256" key="7">
    <source>
        <dbReference type="ARBA" id="ARBA00022741"/>
    </source>
</evidence>
<keyword evidence="8 15" id="KW-0067">ATP-binding</keyword>
<dbReference type="InterPro" id="IPR003439">
    <property type="entry name" value="ABC_transporter-like_ATP-bd"/>
</dbReference>
<dbReference type="Proteomes" id="UP000310636">
    <property type="component" value="Unassembled WGS sequence"/>
</dbReference>
<evidence type="ECO:0000256" key="12">
    <source>
        <dbReference type="SAM" id="MobiDB-lite"/>
    </source>
</evidence>
<dbReference type="Gene3D" id="3.40.50.300">
    <property type="entry name" value="P-loop containing nucleotide triphosphate hydrolases"/>
    <property type="match status" value="1"/>
</dbReference>
<reference evidence="15 16" key="1">
    <citation type="submission" date="2019-04" db="EMBL/GenBank/DDBJ databases">
        <title>Cohnella sp. nov. isolated from preserved vegetables.</title>
        <authorList>
            <person name="Lin S.-Y."/>
            <person name="Hung M.-H."/>
            <person name="Young C.-C."/>
        </authorList>
    </citation>
    <scope>NUCLEOTIDE SEQUENCE [LARGE SCALE GENOMIC DNA]</scope>
    <source>
        <strain evidence="15 16">CC-MHH1044</strain>
    </source>
</reference>
<dbReference type="GO" id="GO:0043190">
    <property type="term" value="C:ATP-binding cassette (ABC) transporter complex"/>
    <property type="evidence" value="ECO:0007669"/>
    <property type="project" value="TreeGrafter"/>
</dbReference>
<evidence type="ECO:0000256" key="6">
    <source>
        <dbReference type="ARBA" id="ARBA00022692"/>
    </source>
</evidence>
<evidence type="ECO:0000256" key="5">
    <source>
        <dbReference type="ARBA" id="ARBA00022475"/>
    </source>
</evidence>
<dbReference type="SMART" id="SM00382">
    <property type="entry name" value="AAA"/>
    <property type="match status" value="1"/>
</dbReference>
<sequence length="578" mass="62756">MAASGDEGRMGDSAGEKGNAMTSGRDSHLVCRFDSAGTEGQLILQTGRIHVLLGKNGAGKTHWIESLAGLLPSAGMGVRFGDEPLWRAGARGRIVRNPQALRAYAYATQAPEDQLAHRTVEEELAETLKPYSLPPEEVRERIVAALRAVGWSEDWLARSPFLLSGGEKRRLALACLLAAPCDWLLLDEPTSGLDAPGQEALQAQLRLRAAEGQGILLISHDTEWALPLADRVLLLSAGGERVRECSPEELLGHPEWWEEAGLPVPEWLQAIAPLLKRGVPASLVWSPRDLARAAAKREAETEDLSPGSSSVVRRRGTSAAREQRRRIARTPLLFFDPRALWLVYVILSIAILAQRSWWGVAAGGAIAAAGVAFGRIPLGRWRGVLVGFLLFTLTVSVVAGIGRSAGGEWGFQVGAFLTALHSMARTFLVLLLGLGLAVAITPLRLRRSLESLFAYRGRIAPILQKFLLTVALMLRFIPVFLSEWERFSRYAIARGKESGRRRSVPGLVKRIGRIATPFLFSLFRLGDQAAIALESRGVGRVASPTIVKLGRWTAKDWGLVIIAVSLAAALWLVRGLGA</sequence>
<dbReference type="PANTHER" id="PTHR43553:SF24">
    <property type="entry name" value="ENERGY-COUPLING FACTOR TRANSPORTER ATP-BINDING PROTEIN ECFA1"/>
    <property type="match status" value="1"/>
</dbReference>
<feature type="region of interest" description="Disordered" evidence="12">
    <location>
        <begin position="296"/>
        <end position="317"/>
    </location>
</feature>
<keyword evidence="10 13" id="KW-1133">Transmembrane helix</keyword>
<dbReference type="InterPro" id="IPR003339">
    <property type="entry name" value="ABC/ECF_trnsptr_transmembrane"/>
</dbReference>
<name>A0A4S4BVK0_9BACL</name>
<keyword evidence="5" id="KW-1003">Cell membrane</keyword>
<dbReference type="AlphaFoldDB" id="A0A4S4BVK0"/>
<accession>A0A4S4BVK0</accession>
<evidence type="ECO:0000256" key="1">
    <source>
        <dbReference type="ARBA" id="ARBA00004141"/>
    </source>
</evidence>
<dbReference type="InterPro" id="IPR027417">
    <property type="entry name" value="P-loop_NTPase"/>
</dbReference>
<evidence type="ECO:0000256" key="4">
    <source>
        <dbReference type="ARBA" id="ARBA00022448"/>
    </source>
</evidence>
<feature type="compositionally biased region" description="Basic and acidic residues" evidence="12">
    <location>
        <begin position="1"/>
        <end position="10"/>
    </location>
</feature>
<evidence type="ECO:0000256" key="9">
    <source>
        <dbReference type="ARBA" id="ARBA00022967"/>
    </source>
</evidence>
<comment type="similarity">
    <text evidence="3">Belongs to the ABC transporter superfamily.</text>
</comment>
<feature type="domain" description="ABC transporter" evidence="14">
    <location>
        <begin position="22"/>
        <end position="262"/>
    </location>
</feature>
<feature type="region of interest" description="Disordered" evidence="12">
    <location>
        <begin position="1"/>
        <end position="24"/>
    </location>
</feature>
<evidence type="ECO:0000256" key="10">
    <source>
        <dbReference type="ARBA" id="ARBA00022989"/>
    </source>
</evidence>
<keyword evidence="9" id="KW-1278">Translocase</keyword>
<feature type="transmembrane region" description="Helical" evidence="13">
    <location>
        <begin position="383"/>
        <end position="402"/>
    </location>
</feature>
<dbReference type="EMBL" id="SSOB01000016">
    <property type="protein sequence ID" value="THF78460.1"/>
    <property type="molecule type" value="Genomic_DNA"/>
</dbReference>
<keyword evidence="11 13" id="KW-0472">Membrane</keyword>
<dbReference type="Pfam" id="PF00005">
    <property type="entry name" value="ABC_tran"/>
    <property type="match status" value="1"/>
</dbReference>
<evidence type="ECO:0000256" key="11">
    <source>
        <dbReference type="ARBA" id="ARBA00023136"/>
    </source>
</evidence>
<dbReference type="PROSITE" id="PS50893">
    <property type="entry name" value="ABC_TRANSPORTER_2"/>
    <property type="match status" value="1"/>
</dbReference>